<protein>
    <submittedName>
        <fullName evidence="2">Uncharacterized protein</fullName>
    </submittedName>
</protein>
<evidence type="ECO:0000256" key="1">
    <source>
        <dbReference type="SAM" id="MobiDB-lite"/>
    </source>
</evidence>
<dbReference type="EMBL" id="CP146016">
    <property type="protein sequence ID" value="WWQ60473.1"/>
    <property type="molecule type" value="Genomic_DNA"/>
</dbReference>
<dbReference type="RefSeq" id="WP_338601296.1">
    <property type="nucleotide sequence ID" value="NZ_CP146016.1"/>
</dbReference>
<keyword evidence="3" id="KW-1185">Reference proteome</keyword>
<proteinExistence type="predicted"/>
<dbReference type="GeneID" id="89337852"/>
<feature type="compositionally biased region" description="Basic residues" evidence="1">
    <location>
        <begin position="37"/>
        <end position="47"/>
    </location>
</feature>
<name>A0AAX4KZZ4_9CREN</name>
<accession>A0AAX4KZZ4</accession>
<dbReference type="AlphaFoldDB" id="A0AAX4KZZ4"/>
<gene>
    <name evidence="2" type="ORF">V6M85_13745</name>
</gene>
<sequence>MRLISLLKISSYSPVKEDLKNFSRINNDIGDDERGKQIMKKRRQAEP</sequence>
<feature type="region of interest" description="Disordered" evidence="1">
    <location>
        <begin position="27"/>
        <end position="47"/>
    </location>
</feature>
<reference evidence="2 3" key="1">
    <citation type="submission" date="2024-02" db="EMBL/GenBank/DDBJ databases">
        <title>STSV induces naive adaptation in Sulfolobus.</title>
        <authorList>
            <person name="Xiang X."/>
            <person name="Song M."/>
        </authorList>
    </citation>
    <scope>NUCLEOTIDE SEQUENCE [LARGE SCALE GENOMIC DNA]</scope>
    <source>
        <strain evidence="2 3">RT2</strain>
    </source>
</reference>
<organism evidence="2 3">
    <name type="scientific">Sulfolobus tengchongensis</name>
    <dbReference type="NCBI Taxonomy" id="207809"/>
    <lineage>
        <taxon>Archaea</taxon>
        <taxon>Thermoproteota</taxon>
        <taxon>Thermoprotei</taxon>
        <taxon>Sulfolobales</taxon>
        <taxon>Sulfolobaceae</taxon>
        <taxon>Sulfolobus</taxon>
    </lineage>
</organism>
<evidence type="ECO:0000313" key="3">
    <source>
        <dbReference type="Proteomes" id="UP001432202"/>
    </source>
</evidence>
<dbReference type="Proteomes" id="UP001432202">
    <property type="component" value="Chromosome"/>
</dbReference>
<evidence type="ECO:0000313" key="2">
    <source>
        <dbReference type="EMBL" id="WWQ60473.1"/>
    </source>
</evidence>